<dbReference type="RefSeq" id="WP_012781273.1">
    <property type="nucleotide sequence ID" value="NC_013061.1"/>
</dbReference>
<evidence type="ECO:0008006" key="4">
    <source>
        <dbReference type="Google" id="ProtNLM"/>
    </source>
</evidence>
<organism evidence="2 3">
    <name type="scientific">Pedobacter heparinus (strain ATCC 13125 / DSM 2366 / CIP 104194 / JCM 7457 / NBRC 12017 / NCIMB 9290 / NRRL B-14731 / HIM 762-3)</name>
    <dbReference type="NCBI Taxonomy" id="485917"/>
    <lineage>
        <taxon>Bacteria</taxon>
        <taxon>Pseudomonadati</taxon>
        <taxon>Bacteroidota</taxon>
        <taxon>Sphingobacteriia</taxon>
        <taxon>Sphingobacteriales</taxon>
        <taxon>Sphingobacteriaceae</taxon>
        <taxon>Pedobacter</taxon>
    </lineage>
</organism>
<keyword evidence="3" id="KW-1185">Reference proteome</keyword>
<keyword evidence="1" id="KW-1133">Transmembrane helix</keyword>
<dbReference type="HOGENOM" id="CLU_1667725_0_0_10"/>
<dbReference type="AlphaFoldDB" id="C6Y3Q0"/>
<accession>C6Y3Q0</accession>
<dbReference type="Proteomes" id="UP000000852">
    <property type="component" value="Chromosome"/>
</dbReference>
<dbReference type="EMBL" id="CP001681">
    <property type="protein sequence ID" value="ACU03329.1"/>
    <property type="molecule type" value="Genomic_DNA"/>
</dbReference>
<evidence type="ECO:0000256" key="1">
    <source>
        <dbReference type="SAM" id="Phobius"/>
    </source>
</evidence>
<dbReference type="eggNOG" id="ENOG50314ZH">
    <property type="taxonomic scope" value="Bacteria"/>
</dbReference>
<dbReference type="STRING" id="485917.Phep_1111"/>
<sequence>MGSKVKAFTLFELVLSMLLATIVIGMAYYASSIFMRLQEGYSKTNLAQAELVQFKKVMAKDVERAARLELSEGELLLEDLKGGLLISYELGKDRVLRKALLLDTFKLKDLKVQGSFEGQVQESGLADLLVFSFSHAGEPALFRVKKQYSAEELFQLKK</sequence>
<feature type="transmembrane region" description="Helical" evidence="1">
    <location>
        <begin position="7"/>
        <end position="29"/>
    </location>
</feature>
<evidence type="ECO:0000313" key="3">
    <source>
        <dbReference type="Proteomes" id="UP000000852"/>
    </source>
</evidence>
<proteinExistence type="predicted"/>
<keyword evidence="1" id="KW-0472">Membrane</keyword>
<gene>
    <name evidence="2" type="ordered locus">Phep_1111</name>
</gene>
<dbReference type="OrthoDB" id="768371at2"/>
<protein>
    <recommendedName>
        <fullName evidence="4">Prepilin-type N-terminal cleavage/methylation domain-containing protein</fullName>
    </recommendedName>
</protein>
<dbReference type="KEGG" id="phe:Phep_1111"/>
<keyword evidence="1" id="KW-0812">Transmembrane</keyword>
<evidence type="ECO:0000313" key="2">
    <source>
        <dbReference type="EMBL" id="ACU03329.1"/>
    </source>
</evidence>
<reference evidence="2 3" key="1">
    <citation type="journal article" date="2009" name="Stand. Genomic Sci.">
        <title>Complete genome sequence of Pedobacter heparinus type strain (HIM 762-3).</title>
        <authorList>
            <person name="Han C."/>
            <person name="Spring S."/>
            <person name="Lapidus A."/>
            <person name="Del Rio T.G."/>
            <person name="Tice H."/>
            <person name="Copeland A."/>
            <person name="Cheng J.F."/>
            <person name="Lucas S."/>
            <person name="Chen F."/>
            <person name="Nolan M."/>
            <person name="Bruce D."/>
            <person name="Goodwin L."/>
            <person name="Pitluck S."/>
            <person name="Ivanova N."/>
            <person name="Mavromatis K."/>
            <person name="Mikhailova N."/>
            <person name="Pati A."/>
            <person name="Chen A."/>
            <person name="Palaniappan K."/>
            <person name="Land M."/>
            <person name="Hauser L."/>
            <person name="Chang Y.J."/>
            <person name="Jeffries C.C."/>
            <person name="Saunders E."/>
            <person name="Chertkov O."/>
            <person name="Brettin T."/>
            <person name="Goker M."/>
            <person name="Rohde M."/>
            <person name="Bristow J."/>
            <person name="Eisen J.A."/>
            <person name="Markowitz V."/>
            <person name="Hugenholtz P."/>
            <person name="Kyrpides N.C."/>
            <person name="Klenk H.P."/>
            <person name="Detter J.C."/>
        </authorList>
    </citation>
    <scope>NUCLEOTIDE SEQUENCE [LARGE SCALE GENOMIC DNA]</scope>
    <source>
        <strain evidence="3">ATCC 13125 / DSM 2366 / CIP 104194 / JCM 7457 / NBRC 12017 / NCIMB 9290 / NRRL B-14731 / HIM 762-3</strain>
    </source>
</reference>
<name>C6Y3Q0_PEDHD</name>